<evidence type="ECO:0000313" key="3">
    <source>
        <dbReference type="EMBL" id="BBX31400.1"/>
    </source>
</evidence>
<organism evidence="4 6">
    <name type="scientific">Mycolicibacterium mageritense</name>
    <name type="common">Mycobacterium mageritense</name>
    <dbReference type="NCBI Taxonomy" id="53462"/>
    <lineage>
        <taxon>Bacteria</taxon>
        <taxon>Bacillati</taxon>
        <taxon>Actinomycetota</taxon>
        <taxon>Actinomycetes</taxon>
        <taxon>Mycobacteriales</taxon>
        <taxon>Mycobacteriaceae</taxon>
        <taxon>Mycolicibacterium</taxon>
    </lineage>
</organism>
<name>A0AAI8TPL2_MYCME</name>
<reference evidence="4" key="3">
    <citation type="submission" date="2023-03" db="EMBL/GenBank/DDBJ databases">
        <title>Draft genome sequence of a Mycolicibacterium mageritense strain H4_3_1 isolated from a hybrid biological-inorganic system reactor.</title>
        <authorList>
            <person name="Feng X."/>
            <person name="Kazama D."/>
            <person name="Sato K."/>
            <person name="Kobayashi H."/>
        </authorList>
    </citation>
    <scope>NUCLEOTIDE SEQUENCE</scope>
    <source>
        <strain evidence="4">H4_3_1</strain>
    </source>
</reference>
<evidence type="ECO:0000256" key="2">
    <source>
        <dbReference type="SAM" id="Phobius"/>
    </source>
</evidence>
<keyword evidence="2" id="KW-0812">Transmembrane</keyword>
<reference evidence="3 5" key="1">
    <citation type="journal article" date="2019" name="Emerg. Microbes Infect.">
        <title>Comprehensive subspecies identification of 175 nontuberculous mycobacteria species based on 7547 genomic profiles.</title>
        <authorList>
            <person name="Matsumoto Y."/>
            <person name="Kinjo T."/>
            <person name="Motooka D."/>
            <person name="Nabeya D."/>
            <person name="Jung N."/>
            <person name="Uechi K."/>
            <person name="Horii T."/>
            <person name="Iida T."/>
            <person name="Fujita J."/>
            <person name="Nakamura S."/>
        </authorList>
    </citation>
    <scope>NUCLEOTIDE SEQUENCE [LARGE SCALE GENOMIC DNA]</scope>
    <source>
        <strain evidence="3 5">JCM 12375</strain>
    </source>
</reference>
<feature type="transmembrane region" description="Helical" evidence="2">
    <location>
        <begin position="66"/>
        <end position="88"/>
    </location>
</feature>
<dbReference type="GO" id="GO:0005886">
    <property type="term" value="C:plasma membrane"/>
    <property type="evidence" value="ECO:0007669"/>
    <property type="project" value="TreeGrafter"/>
</dbReference>
<evidence type="ECO:0000313" key="4">
    <source>
        <dbReference type="EMBL" id="BDY26521.1"/>
    </source>
</evidence>
<dbReference type="InterPro" id="IPR008523">
    <property type="entry name" value="DUF805"/>
</dbReference>
<keyword evidence="2" id="KW-0472">Membrane</keyword>
<feature type="transmembrane region" description="Helical" evidence="2">
    <location>
        <begin position="94"/>
        <end position="118"/>
    </location>
</feature>
<accession>A0AAI8TPL2</accession>
<dbReference type="EMBL" id="AP022567">
    <property type="protein sequence ID" value="BBX31400.1"/>
    <property type="molecule type" value="Genomic_DNA"/>
</dbReference>
<proteinExistence type="predicted"/>
<dbReference type="Proteomes" id="UP000465622">
    <property type="component" value="Chromosome"/>
</dbReference>
<evidence type="ECO:0000313" key="6">
    <source>
        <dbReference type="Proteomes" id="UP001241092"/>
    </source>
</evidence>
<dbReference type="Proteomes" id="UP001241092">
    <property type="component" value="Chromosome"/>
</dbReference>
<keyword evidence="2" id="KW-1133">Transmembrane helix</keyword>
<dbReference type="PANTHER" id="PTHR34980">
    <property type="entry name" value="INNER MEMBRANE PROTEIN-RELATED-RELATED"/>
    <property type="match status" value="1"/>
</dbReference>
<protein>
    <recommendedName>
        <fullName evidence="7">DUF805 domain-containing protein</fullName>
    </recommendedName>
</protein>
<evidence type="ECO:0000313" key="5">
    <source>
        <dbReference type="Proteomes" id="UP000465622"/>
    </source>
</evidence>
<dbReference type="AlphaFoldDB" id="A0AAI8TPL2"/>
<dbReference type="Pfam" id="PF05656">
    <property type="entry name" value="DUF805"/>
    <property type="match status" value="1"/>
</dbReference>
<gene>
    <name evidence="4" type="ORF">hbim_00433</name>
    <name evidence="3" type="ORF">MMAGJ_06820</name>
</gene>
<evidence type="ECO:0008006" key="7">
    <source>
        <dbReference type="Google" id="ProtNLM"/>
    </source>
</evidence>
<evidence type="ECO:0000256" key="1">
    <source>
        <dbReference type="SAM" id="MobiDB-lite"/>
    </source>
</evidence>
<feature type="region of interest" description="Disordered" evidence="1">
    <location>
        <begin position="1"/>
        <end position="24"/>
    </location>
</feature>
<reference evidence="3" key="2">
    <citation type="submission" date="2020-02" db="EMBL/GenBank/DDBJ databases">
        <authorList>
            <person name="Matsumoto Y."/>
            <person name="Motooka D."/>
            <person name="Nakamura S."/>
        </authorList>
    </citation>
    <scope>NUCLEOTIDE SEQUENCE</scope>
    <source>
        <strain evidence="3">JCM 12375</strain>
    </source>
</reference>
<sequence>MVNFDGGSAATGSPHPQTYAGWAEPPGATDPDDLSLPLYGAGFTQALSRFFRSYIRFSGRASRSEYWWPALAFMLMALASGAVFMAGTATESDALAVTGGVMFVIATLVWIVPSWAVLVRRLHDADQSGWLCLLTLLPYVGGIASLVFGLLRSKPEGVRFDDR</sequence>
<dbReference type="PANTHER" id="PTHR34980:SF2">
    <property type="entry name" value="INNER MEMBRANE PROTEIN YHAH-RELATED"/>
    <property type="match status" value="1"/>
</dbReference>
<dbReference type="EMBL" id="AP027452">
    <property type="protein sequence ID" value="BDY26521.1"/>
    <property type="molecule type" value="Genomic_DNA"/>
</dbReference>
<feature type="transmembrane region" description="Helical" evidence="2">
    <location>
        <begin position="130"/>
        <end position="151"/>
    </location>
</feature>
<dbReference type="RefSeq" id="WP_081812723.1">
    <property type="nucleotide sequence ID" value="NZ_JAJJNE010000027.1"/>
</dbReference>
<keyword evidence="5" id="KW-1185">Reference proteome</keyword>